<sequence>MNNKDLLNVAREFGSPVYVYDSEKIISQYERLTSAFKKVPNLKLNYAVKALSNLSILKLMNSLDSGLDTVSIQEVKLGLLAGFKPEDIIFTPNGVSLQEIEEVAALGVQINIDNLSILEQFGTKHPDIPVCIRINPHVMAGGNSNISVGHIDSKFGISVHQMPHLIRIVENTNMRINGIHMHTGSDILDIEVFLYASEILFDTAKQFRDLEFLDFGSGFKVPYKEGDIQTNVEELGKKLSKRFNDFCKEYGRELTLAFEPGKFLVSEAGNFLVSVNVVKQTTSTVFAGVDSGFNHLIRPMLYGSNHQIVNVSNPKGRERFYSVVGYICETDTFGSNRRISEISEGDILCFKNAGAYCFTMSSNYNSRYRPAEVLWHEGQAHLIRKRETFDDLIKNQVEAEINFPVKELV</sequence>
<evidence type="ECO:0000256" key="2">
    <source>
        <dbReference type="ARBA" id="ARBA00022793"/>
    </source>
</evidence>
<evidence type="ECO:0000313" key="11">
    <source>
        <dbReference type="EMBL" id="NER15494.1"/>
    </source>
</evidence>
<accession>A0A6P0UQ56</accession>
<comment type="pathway">
    <text evidence="5 8">Amino-acid biosynthesis; L-lysine biosynthesis via DAP pathway; L-lysine from DL-2,6-diaminopimelate: step 1/1.</text>
</comment>
<proteinExistence type="inferred from homology"/>
<protein>
    <recommendedName>
        <fullName evidence="5 6">Diaminopimelate decarboxylase</fullName>
        <shortName evidence="5">DAP decarboxylase</shortName>
        <shortName evidence="5">DAPDC</shortName>
        <ecNumber evidence="5 6">4.1.1.20</ecNumber>
    </recommendedName>
</protein>
<dbReference type="Pfam" id="PF00278">
    <property type="entry name" value="Orn_DAP_Arg_deC"/>
    <property type="match status" value="1"/>
</dbReference>
<dbReference type="Gene3D" id="2.40.37.10">
    <property type="entry name" value="Lyase, Ornithine Decarboxylase, Chain A, domain 1"/>
    <property type="match status" value="1"/>
</dbReference>
<feature type="domain" description="Orn/DAP/Arg decarboxylase 2 N-terminal" evidence="10">
    <location>
        <begin position="24"/>
        <end position="266"/>
    </location>
</feature>
<comment type="cofactor">
    <cofactor evidence="1 5 7 8">
        <name>pyridoxal 5'-phosphate</name>
        <dbReference type="ChEBI" id="CHEBI:597326"/>
    </cofactor>
</comment>
<dbReference type="RefSeq" id="WP_163608765.1">
    <property type="nucleotide sequence ID" value="NZ_JAABOO010000004.1"/>
</dbReference>
<dbReference type="SUPFAM" id="SSF51419">
    <property type="entry name" value="PLP-binding barrel"/>
    <property type="match status" value="1"/>
</dbReference>
<feature type="modified residue" description="N6-(pyridoxal phosphate)lysine" evidence="5 7">
    <location>
        <position position="49"/>
    </location>
</feature>
<evidence type="ECO:0000256" key="6">
    <source>
        <dbReference type="NCBIfam" id="TIGR01048"/>
    </source>
</evidence>
<keyword evidence="3 5" id="KW-0663">Pyridoxal phosphate</keyword>
<dbReference type="InterPro" id="IPR029066">
    <property type="entry name" value="PLP-binding_barrel"/>
</dbReference>
<dbReference type="GO" id="GO:0008836">
    <property type="term" value="F:diaminopimelate decarboxylase activity"/>
    <property type="evidence" value="ECO:0007669"/>
    <property type="project" value="UniProtKB-UniRule"/>
</dbReference>
<dbReference type="InterPro" id="IPR009006">
    <property type="entry name" value="Ala_racemase/Decarboxylase_C"/>
</dbReference>
<organism evidence="11 12">
    <name type="scientific">Leptobacterium flavescens</name>
    <dbReference type="NCBI Taxonomy" id="472055"/>
    <lineage>
        <taxon>Bacteria</taxon>
        <taxon>Pseudomonadati</taxon>
        <taxon>Bacteroidota</taxon>
        <taxon>Flavobacteriia</taxon>
        <taxon>Flavobacteriales</taxon>
        <taxon>Flavobacteriaceae</taxon>
        <taxon>Leptobacterium</taxon>
    </lineage>
</organism>
<comment type="caution">
    <text evidence="5">Lacks conserved residue(s) required for the propagation of feature annotation.</text>
</comment>
<evidence type="ECO:0000259" key="10">
    <source>
        <dbReference type="Pfam" id="PF02784"/>
    </source>
</evidence>
<evidence type="ECO:0000256" key="8">
    <source>
        <dbReference type="RuleBase" id="RU003738"/>
    </source>
</evidence>
<keyword evidence="12" id="KW-1185">Reference proteome</keyword>
<dbReference type="NCBIfam" id="TIGR01048">
    <property type="entry name" value="lysA"/>
    <property type="match status" value="1"/>
</dbReference>
<dbReference type="Gene3D" id="3.20.20.10">
    <property type="entry name" value="Alanine racemase"/>
    <property type="match status" value="1"/>
</dbReference>
<dbReference type="EMBL" id="JAABOO010000004">
    <property type="protein sequence ID" value="NER15494.1"/>
    <property type="molecule type" value="Genomic_DNA"/>
</dbReference>
<feature type="binding site" evidence="5">
    <location>
        <position position="356"/>
    </location>
    <ligand>
        <name>substrate</name>
    </ligand>
</feature>
<evidence type="ECO:0000256" key="1">
    <source>
        <dbReference type="ARBA" id="ARBA00001933"/>
    </source>
</evidence>
<feature type="domain" description="Orn/DAP/Arg decarboxylase 2 C-terminal" evidence="9">
    <location>
        <begin position="18"/>
        <end position="354"/>
    </location>
</feature>
<reference evidence="11 12" key="1">
    <citation type="submission" date="2020-01" db="EMBL/GenBank/DDBJ databases">
        <title>Leptobacterium flavescens.</title>
        <authorList>
            <person name="Wang G."/>
        </authorList>
    </citation>
    <scope>NUCLEOTIDE SEQUENCE [LARGE SCALE GENOMIC DNA]</scope>
    <source>
        <strain evidence="11 12">KCTC 22160</strain>
    </source>
</reference>
<evidence type="ECO:0000256" key="4">
    <source>
        <dbReference type="ARBA" id="ARBA00023239"/>
    </source>
</evidence>
<dbReference type="UniPathway" id="UPA00034">
    <property type="reaction ID" value="UER00027"/>
</dbReference>
<dbReference type="AlphaFoldDB" id="A0A6P0UQ56"/>
<feature type="active site" description="Proton donor" evidence="7">
    <location>
        <position position="328"/>
    </location>
</feature>
<comment type="caution">
    <text evidence="11">The sequence shown here is derived from an EMBL/GenBank/DDBJ whole genome shotgun (WGS) entry which is preliminary data.</text>
</comment>
<dbReference type="PANTHER" id="PTHR43727:SF2">
    <property type="entry name" value="GROUP IV DECARBOXYLASE"/>
    <property type="match status" value="1"/>
</dbReference>
<keyword evidence="2 5" id="KW-0210">Decarboxylase</keyword>
<dbReference type="InterPro" id="IPR002986">
    <property type="entry name" value="DAP_deCOOHase_LysA"/>
</dbReference>
<evidence type="ECO:0000256" key="5">
    <source>
        <dbReference type="HAMAP-Rule" id="MF_02120"/>
    </source>
</evidence>
<dbReference type="InterPro" id="IPR022643">
    <property type="entry name" value="De-COase2_C"/>
</dbReference>
<dbReference type="GO" id="GO:0009089">
    <property type="term" value="P:lysine biosynthetic process via diaminopimelate"/>
    <property type="evidence" value="ECO:0007669"/>
    <property type="project" value="UniProtKB-UniRule"/>
</dbReference>
<dbReference type="Proteomes" id="UP000468581">
    <property type="component" value="Unassembled WGS sequence"/>
</dbReference>
<keyword evidence="5 8" id="KW-0457">Lysine biosynthesis</keyword>
<keyword evidence="5" id="KW-0028">Amino-acid biosynthesis</keyword>
<feature type="binding site" evidence="5">
    <location>
        <position position="298"/>
    </location>
    <ligand>
        <name>substrate</name>
    </ligand>
</feature>
<comment type="subunit">
    <text evidence="5">Homodimer.</text>
</comment>
<feature type="binding site" evidence="5">
    <location>
        <position position="218"/>
    </location>
    <ligand>
        <name>pyridoxal 5'-phosphate</name>
        <dbReference type="ChEBI" id="CHEBI:597326"/>
    </ligand>
</feature>
<gene>
    <name evidence="5 11" type="primary">lysA</name>
    <name evidence="11" type="ORF">GWK08_18715</name>
</gene>
<dbReference type="CDD" id="cd06828">
    <property type="entry name" value="PLPDE_III_DapDC"/>
    <property type="match status" value="1"/>
</dbReference>
<dbReference type="EC" id="4.1.1.20" evidence="5 6"/>
<evidence type="ECO:0000313" key="12">
    <source>
        <dbReference type="Proteomes" id="UP000468581"/>
    </source>
</evidence>
<dbReference type="SUPFAM" id="SSF50621">
    <property type="entry name" value="Alanine racemase C-terminal domain-like"/>
    <property type="match status" value="1"/>
</dbReference>
<feature type="binding site" evidence="5">
    <location>
        <position position="356"/>
    </location>
    <ligand>
        <name>pyridoxal 5'-phosphate</name>
        <dbReference type="ChEBI" id="CHEBI:597326"/>
    </ligand>
</feature>
<dbReference type="PRINTS" id="PR01181">
    <property type="entry name" value="DAPDCRBXLASE"/>
</dbReference>
<dbReference type="Pfam" id="PF02784">
    <property type="entry name" value="Orn_Arg_deC_N"/>
    <property type="match status" value="1"/>
</dbReference>
<dbReference type="HAMAP" id="MF_02120">
    <property type="entry name" value="LysA"/>
    <property type="match status" value="1"/>
</dbReference>
<evidence type="ECO:0000256" key="7">
    <source>
        <dbReference type="PIRSR" id="PIRSR600183-50"/>
    </source>
</evidence>
<comment type="similarity">
    <text evidence="5">Belongs to the Orn/Lys/Arg decarboxylase class-II family. LysA subfamily.</text>
</comment>
<dbReference type="InterPro" id="IPR022644">
    <property type="entry name" value="De-COase2_N"/>
</dbReference>
<dbReference type="PANTHER" id="PTHR43727">
    <property type="entry name" value="DIAMINOPIMELATE DECARBOXYLASE"/>
    <property type="match status" value="1"/>
</dbReference>
<name>A0A6P0UQ56_9FLAO</name>
<dbReference type="FunFam" id="3.20.20.10:FF:000003">
    <property type="entry name" value="Diaminopimelate decarboxylase"/>
    <property type="match status" value="1"/>
</dbReference>
<dbReference type="InterPro" id="IPR000183">
    <property type="entry name" value="Orn/DAP/Arg_de-COase"/>
</dbReference>
<evidence type="ECO:0000256" key="3">
    <source>
        <dbReference type="ARBA" id="ARBA00022898"/>
    </source>
</evidence>
<dbReference type="GO" id="GO:0030170">
    <property type="term" value="F:pyridoxal phosphate binding"/>
    <property type="evidence" value="ECO:0007669"/>
    <property type="project" value="UniProtKB-UniRule"/>
</dbReference>
<evidence type="ECO:0000259" key="9">
    <source>
        <dbReference type="Pfam" id="PF00278"/>
    </source>
</evidence>
<dbReference type="PRINTS" id="PR01179">
    <property type="entry name" value="ODADCRBXLASE"/>
</dbReference>
<feature type="binding site" evidence="5">
    <location>
        <position position="329"/>
    </location>
    <ligand>
        <name>substrate</name>
    </ligand>
</feature>
<comment type="function">
    <text evidence="5">Specifically catalyzes the decarboxylation of meso-diaminopimelate (meso-DAP) to L-lysine.</text>
</comment>
<feature type="binding site" evidence="5">
    <location>
        <position position="302"/>
    </location>
    <ligand>
        <name>substrate</name>
    </ligand>
</feature>
<comment type="catalytic activity">
    <reaction evidence="5 8">
        <text>meso-2,6-diaminopimelate + H(+) = L-lysine + CO2</text>
        <dbReference type="Rhea" id="RHEA:15101"/>
        <dbReference type="ChEBI" id="CHEBI:15378"/>
        <dbReference type="ChEBI" id="CHEBI:16526"/>
        <dbReference type="ChEBI" id="CHEBI:32551"/>
        <dbReference type="ChEBI" id="CHEBI:57791"/>
        <dbReference type="EC" id="4.1.1.20"/>
    </reaction>
</comment>
<keyword evidence="4 5" id="KW-0456">Lyase</keyword>